<dbReference type="EMBL" id="RIBS01000001">
    <property type="protein sequence ID" value="RNF86383.1"/>
    <property type="molecule type" value="Genomic_DNA"/>
</dbReference>
<dbReference type="Proteomes" id="UP000267049">
    <property type="component" value="Unassembled WGS sequence"/>
</dbReference>
<evidence type="ECO:0000259" key="1">
    <source>
        <dbReference type="PROSITE" id="PS51186"/>
    </source>
</evidence>
<gene>
    <name evidence="2" type="ORF">EER27_02905</name>
</gene>
<dbReference type="Pfam" id="PF00583">
    <property type="entry name" value="Acetyltransf_1"/>
    <property type="match status" value="1"/>
</dbReference>
<dbReference type="InterPro" id="IPR000182">
    <property type="entry name" value="GNAT_dom"/>
</dbReference>
<keyword evidence="2" id="KW-0808">Transferase</keyword>
<reference evidence="2 3" key="1">
    <citation type="submission" date="2018-11" db="EMBL/GenBank/DDBJ databases">
        <title>Lysobacter cryohumiis sp. nov., isolated from soil in the Tianshan Mountains, Xinjiang, China.</title>
        <authorList>
            <person name="Luo Y."/>
            <person name="Sheng H."/>
        </authorList>
    </citation>
    <scope>NUCLEOTIDE SEQUENCE [LARGE SCALE GENOMIC DNA]</scope>
    <source>
        <strain evidence="2 3">ZS60</strain>
    </source>
</reference>
<feature type="domain" description="N-acetyltransferase" evidence="1">
    <location>
        <begin position="3"/>
        <end position="190"/>
    </location>
</feature>
<protein>
    <submittedName>
        <fullName evidence="2">GNAT family N-acetyltransferase</fullName>
    </submittedName>
</protein>
<accession>A0A3M8T035</accession>
<dbReference type="AlphaFoldDB" id="A0A3M8T035"/>
<organism evidence="2 3">
    <name type="scientific">Montanilutibacter psychrotolerans</name>
    <dbReference type="NCBI Taxonomy" id="1327343"/>
    <lineage>
        <taxon>Bacteria</taxon>
        <taxon>Pseudomonadati</taxon>
        <taxon>Pseudomonadota</taxon>
        <taxon>Gammaproteobacteria</taxon>
        <taxon>Lysobacterales</taxon>
        <taxon>Lysobacteraceae</taxon>
        <taxon>Montanilutibacter</taxon>
    </lineage>
</organism>
<evidence type="ECO:0000313" key="3">
    <source>
        <dbReference type="Proteomes" id="UP000267049"/>
    </source>
</evidence>
<name>A0A3M8T035_9GAMM</name>
<dbReference type="PROSITE" id="PS51186">
    <property type="entry name" value="GNAT"/>
    <property type="match status" value="1"/>
</dbReference>
<dbReference type="Gene3D" id="3.40.630.30">
    <property type="match status" value="1"/>
</dbReference>
<keyword evidence="3" id="KW-1185">Reference proteome</keyword>
<dbReference type="OrthoDB" id="187903at2"/>
<dbReference type="SUPFAM" id="SSF55729">
    <property type="entry name" value="Acyl-CoA N-acyltransferases (Nat)"/>
    <property type="match status" value="1"/>
</dbReference>
<evidence type="ECO:0000313" key="2">
    <source>
        <dbReference type="EMBL" id="RNF86383.1"/>
    </source>
</evidence>
<sequence>MPLTLRTYRGEAIAPHLHDLARLRIGVFRQWPNLYAGDVGYEADYLKTYLRTPRSVVVLAFDGDAVVGASTGLPLVDESAVFLASFKGSDVDPAQVFYCGESVLLPEYRGNGIGHRFFDARQAHAQSLGGFSWTAFCAVDRRDDDPRRPRHHRGNEAFWEKRGYVRHPGMQVTLPWREVGAAAETDHTLTFWLRPLESNV</sequence>
<dbReference type="RefSeq" id="WP_123086499.1">
    <property type="nucleotide sequence ID" value="NZ_RIBS01000001.1"/>
</dbReference>
<comment type="caution">
    <text evidence="2">The sequence shown here is derived from an EMBL/GenBank/DDBJ whole genome shotgun (WGS) entry which is preliminary data.</text>
</comment>
<dbReference type="GO" id="GO:0016747">
    <property type="term" value="F:acyltransferase activity, transferring groups other than amino-acyl groups"/>
    <property type="evidence" value="ECO:0007669"/>
    <property type="project" value="InterPro"/>
</dbReference>
<proteinExistence type="predicted"/>
<dbReference type="InterPro" id="IPR016181">
    <property type="entry name" value="Acyl_CoA_acyltransferase"/>
</dbReference>